<dbReference type="PANTHER" id="PTHR12166">
    <property type="entry name" value="CALCIUM-DEPENDENT SECRETION ACTIVATOR"/>
    <property type="match status" value="1"/>
</dbReference>
<dbReference type="SMART" id="SM00233">
    <property type="entry name" value="PH"/>
    <property type="match status" value="1"/>
</dbReference>
<dbReference type="GO" id="GO:0098793">
    <property type="term" value="C:presynapse"/>
    <property type="evidence" value="ECO:0007669"/>
    <property type="project" value="GOC"/>
</dbReference>
<feature type="compositionally biased region" description="Low complexity" evidence="13">
    <location>
        <begin position="187"/>
        <end position="199"/>
    </location>
</feature>
<feature type="compositionally biased region" description="Polar residues" evidence="13">
    <location>
        <begin position="87"/>
        <end position="98"/>
    </location>
</feature>
<evidence type="ECO:0000259" key="14">
    <source>
        <dbReference type="PROSITE" id="PS50003"/>
    </source>
</evidence>
<keyword evidence="3" id="KW-0268">Exocytosis</keyword>
<keyword evidence="8" id="KW-0446">Lipid-binding</keyword>
<dbReference type="SUPFAM" id="SSF50729">
    <property type="entry name" value="PH domain-like"/>
    <property type="match status" value="1"/>
</dbReference>
<keyword evidence="12" id="KW-0175">Coiled coil</keyword>
<dbReference type="Pfam" id="PF25341">
    <property type="entry name" value="C2_CAPS"/>
    <property type="match status" value="1"/>
</dbReference>
<feature type="coiled-coil region" evidence="12">
    <location>
        <begin position="440"/>
        <end position="467"/>
    </location>
</feature>
<dbReference type="SMART" id="SM01145">
    <property type="entry name" value="DUF1041"/>
    <property type="match status" value="1"/>
</dbReference>
<evidence type="ECO:0000256" key="5">
    <source>
        <dbReference type="ARBA" id="ARBA00022837"/>
    </source>
</evidence>
<evidence type="ECO:0000256" key="1">
    <source>
        <dbReference type="ARBA" id="ARBA00004156"/>
    </source>
</evidence>
<dbReference type="Pfam" id="PF06292">
    <property type="entry name" value="MUN"/>
    <property type="match status" value="1"/>
</dbReference>
<feature type="region of interest" description="Disordered" evidence="13">
    <location>
        <begin position="1171"/>
        <end position="1192"/>
    </location>
</feature>
<feature type="compositionally biased region" description="Polar residues" evidence="13">
    <location>
        <begin position="116"/>
        <end position="139"/>
    </location>
</feature>
<reference evidence="18" key="2">
    <citation type="submission" date="2023-11" db="UniProtKB">
        <authorList>
            <consortium name="WormBaseParasite"/>
        </authorList>
    </citation>
    <scope>IDENTIFICATION</scope>
</reference>
<evidence type="ECO:0000256" key="13">
    <source>
        <dbReference type="SAM" id="MobiDB-lite"/>
    </source>
</evidence>
<dbReference type="PROSITE" id="PS50004">
    <property type="entry name" value="C2"/>
    <property type="match status" value="1"/>
</dbReference>
<dbReference type="GO" id="GO:0030659">
    <property type="term" value="C:cytoplasmic vesicle membrane"/>
    <property type="evidence" value="ECO:0007669"/>
    <property type="project" value="UniProtKB-SubCell"/>
</dbReference>
<keyword evidence="17" id="KW-1185">Reference proteome</keyword>
<keyword evidence="10" id="KW-0968">Cytoplasmic vesicle</keyword>
<evidence type="ECO:0000256" key="11">
    <source>
        <dbReference type="ARBA" id="ARBA00034103"/>
    </source>
</evidence>
<keyword evidence="5" id="KW-0106">Calcium</keyword>
<evidence type="ECO:0000256" key="6">
    <source>
        <dbReference type="ARBA" id="ARBA00022927"/>
    </source>
</evidence>
<proteinExistence type="predicted"/>
<keyword evidence="6" id="KW-0653">Protein transport</keyword>
<dbReference type="InterPro" id="IPR057457">
    <property type="entry name" value="CAPS_C2"/>
</dbReference>
<dbReference type="InterPro" id="IPR011993">
    <property type="entry name" value="PH-like_dom_sf"/>
</dbReference>
<dbReference type="Pfam" id="PF00169">
    <property type="entry name" value="PH"/>
    <property type="match status" value="1"/>
</dbReference>
<dbReference type="InterPro" id="IPR010439">
    <property type="entry name" value="MUN_dom"/>
</dbReference>
<feature type="compositionally biased region" description="Polar residues" evidence="13">
    <location>
        <begin position="26"/>
        <end position="65"/>
    </location>
</feature>
<comment type="subcellular location">
    <subcellularLocation>
        <location evidence="1">Cytoplasmic vesicle membrane</location>
    </subcellularLocation>
    <subcellularLocation>
        <location evidence="11">Synapse</location>
    </subcellularLocation>
</comment>
<organism evidence="17 18">
    <name type="scientific">Trichobilharzia regenti</name>
    <name type="common">Nasal bird schistosome</name>
    <dbReference type="NCBI Taxonomy" id="157069"/>
    <lineage>
        <taxon>Eukaryota</taxon>
        <taxon>Metazoa</taxon>
        <taxon>Spiralia</taxon>
        <taxon>Lophotrochozoa</taxon>
        <taxon>Platyhelminthes</taxon>
        <taxon>Trematoda</taxon>
        <taxon>Digenea</taxon>
        <taxon>Strigeidida</taxon>
        <taxon>Schistosomatoidea</taxon>
        <taxon>Schistosomatidae</taxon>
        <taxon>Trichobilharzia</taxon>
    </lineage>
</organism>
<dbReference type="PROSITE" id="PS51258">
    <property type="entry name" value="MHD1"/>
    <property type="match status" value="1"/>
</dbReference>
<evidence type="ECO:0000256" key="2">
    <source>
        <dbReference type="ARBA" id="ARBA00022448"/>
    </source>
</evidence>
<evidence type="ECO:0000259" key="15">
    <source>
        <dbReference type="PROSITE" id="PS50004"/>
    </source>
</evidence>
<feature type="region of interest" description="Disordered" evidence="13">
    <location>
        <begin position="181"/>
        <end position="241"/>
    </location>
</feature>
<dbReference type="GO" id="GO:1990504">
    <property type="term" value="P:dense core granule exocytosis"/>
    <property type="evidence" value="ECO:0007669"/>
    <property type="project" value="InterPro"/>
</dbReference>
<evidence type="ECO:0000256" key="7">
    <source>
        <dbReference type="ARBA" id="ARBA00023018"/>
    </source>
</evidence>
<evidence type="ECO:0000256" key="3">
    <source>
        <dbReference type="ARBA" id="ARBA00022483"/>
    </source>
</evidence>
<dbReference type="CDD" id="cd01234">
    <property type="entry name" value="PH_CADPS"/>
    <property type="match status" value="1"/>
</dbReference>
<evidence type="ECO:0000256" key="8">
    <source>
        <dbReference type="ARBA" id="ARBA00023121"/>
    </source>
</evidence>
<feature type="region of interest" description="Disordered" evidence="13">
    <location>
        <begin position="511"/>
        <end position="531"/>
    </location>
</feature>
<feature type="domain" description="PH" evidence="14">
    <location>
        <begin position="675"/>
        <end position="780"/>
    </location>
</feature>
<keyword evidence="4" id="KW-0479">Metal-binding</keyword>
<keyword evidence="7" id="KW-0770">Synapse</keyword>
<feature type="domain" description="C2" evidence="15">
    <location>
        <begin position="533"/>
        <end position="650"/>
    </location>
</feature>
<evidence type="ECO:0000256" key="4">
    <source>
        <dbReference type="ARBA" id="ARBA00022723"/>
    </source>
</evidence>
<dbReference type="FunFam" id="2.30.29.30:FF:000343">
    <property type="entry name" value="Calcium-dependent secretion activator"/>
    <property type="match status" value="1"/>
</dbReference>
<reference evidence="17" key="1">
    <citation type="submission" date="2022-06" db="EMBL/GenBank/DDBJ databases">
        <authorList>
            <person name="Berger JAMES D."/>
            <person name="Berger JAMES D."/>
        </authorList>
    </citation>
    <scope>NUCLEOTIDE SEQUENCE [LARGE SCALE GENOMIC DNA]</scope>
</reference>
<evidence type="ECO:0000256" key="10">
    <source>
        <dbReference type="ARBA" id="ARBA00023329"/>
    </source>
</evidence>
<feature type="compositionally biased region" description="Polar residues" evidence="13">
    <location>
        <begin position="214"/>
        <end position="238"/>
    </location>
</feature>
<accession>A0AA85JYC5</accession>
<sequence>MVALRMAFSPYLLKYSSKPISSHVASNRLPIQSQKAPLSSRLQTENIGTGQRGLQSRPVNTSASREVNVPYGRQNSVSPHHADSVDHSQSPHSKQRYASGSRDHVSSIQRGRPPRQWQNETFSRSGYGHESQQQAYNSVQDDDGELSVSAMSLNAQPLQQQQQQQYSQQTYSSKQNTMERYAGGVHGSSSYSVNSSNSGPITESVESHQDKGQSRNPSIASQSQDLSGVQPNTVNNQPVILRDPAALEQEKLEREEQERRKALQLYVFVMRCIAYPFYSKPPTDLIRRYLKITKQQLNTFKERFQAFLSGELDVVGDEAFTNAVQSYYEVFLRSDRVASMVRGGGCSMHDFREVFRLNSEHRVQCLPQIEGLNKANVVSAWMVKFDQICRGGVGPSSVLQKLQVPQPELVMTKEQLYELFQATLGVKKYEHQILYNALQLDNADEQAAQVRRELDGQLQAVEELSRNRQFPRLVVKDMESLYADELRKMVGELMLRLESVPVTRGSSSFQKFKKVSRSQTSGTNSPSLNYKEHNDEISETNFKNKIGIQLNFSLEIVVGQVKNLKHLPTNKMVYCTMEVEGGPRLQTDLAEAGKPTWGTQGDFSTNQPLPTVKVKLYAESSGLLSLDSGKELGRIILNPTCTGNRQPEWYKLQVAKNIPDDLSIQLTLRMDKPNNLKHCGYLYALGRTAFRKWRRRYVCLIQVSQYTFIMASYKERKSDPTEVMQLEGFTVDYCDVQSDLASTGGKYFFNLVKEGDSVVFATDDENERQLWIQAIYRATGQTHKPVPPSKDATGSNNTALQNVNLFSGNKSSSAAAISASLSRGTASAMGNRTQGDVDRARKHGLDEFVSIEPWKINHADLFALLQSKSLDYRMKDSYVSLGWFSPSQMFILDEYCARYGVRGCHRHLCYLNDLLDRAEQGIIIDPAIIHYSYAFCCCHVFGNTQDTNIRTVLVDERQMFMEIRQRLYALLEKQITEFRYYFPFGRPEGALKLTLGLLERVLMKDTGAPASAEEVREVIRRCLEQAALVNYARISEYAAIESGRDTNAEPSQTTSKTLADLIHLAELCIEVLRQNEEHHAEAFSWFQDLLTEHAELFWSFFSADMVGVLETMPPDCWDSFPLFQLLNDYLSSEVSLKSGKFHLQLTQIFAPLVVRYVDLMEASIAQSISGGVEGQSSYQNGRNSPDSTSGTSMSTGFAASALETVGALGNVGSLVSAAAAGAANAANVASRTGGLMAAATAAASAATQAATNPASIGTTACIPVTSSELLWKLEALQNFIRELHWPDIAFAEHMDNRLKMMAADMIDAAAQRNLNCFDSWLKRSSKGTDFILPNECCNMINTVIELKASILKLCTKDTKGEDMHEYQNQTETNLERVQRKMAILLNDKMGKILEGNLMKLARYDVNTLLSSVLSLTKPTDEIGKAYVEFLRVNLEQMRQKVSDELYILSVMETWYMTQTRMINDWLIERKGNALSPYQFTCLSTIIKKMYSDFELQGISPDALDTMAYKTIMQRLQMEETAQAVRPDLGSSPTRSILGTITGSLSGIPKPGFFSKM</sequence>
<evidence type="ECO:0008006" key="19">
    <source>
        <dbReference type="Google" id="ProtNLM"/>
    </source>
</evidence>
<evidence type="ECO:0000256" key="12">
    <source>
        <dbReference type="SAM" id="Coils"/>
    </source>
</evidence>
<evidence type="ECO:0000313" key="17">
    <source>
        <dbReference type="Proteomes" id="UP000050795"/>
    </source>
</evidence>
<feature type="region of interest" description="Disordered" evidence="13">
    <location>
        <begin position="26"/>
        <end position="142"/>
    </location>
</feature>
<evidence type="ECO:0000259" key="16">
    <source>
        <dbReference type="PROSITE" id="PS51258"/>
    </source>
</evidence>
<dbReference type="Gene3D" id="2.30.29.30">
    <property type="entry name" value="Pleckstrin-homology domain (PH domain)/Phosphotyrosine-binding domain (PTB)"/>
    <property type="match status" value="1"/>
</dbReference>
<evidence type="ECO:0000313" key="18">
    <source>
        <dbReference type="WBParaSite" id="TREG1_49280.1"/>
    </source>
</evidence>
<keyword evidence="9" id="KW-0472">Membrane</keyword>
<feature type="compositionally biased region" description="Polar residues" evidence="13">
    <location>
        <begin position="517"/>
        <end position="528"/>
    </location>
</feature>
<keyword evidence="2" id="KW-0813">Transport</keyword>
<feature type="domain" description="MHD1" evidence="16">
    <location>
        <begin position="1103"/>
        <end position="1313"/>
    </location>
</feature>
<dbReference type="PANTHER" id="PTHR12166:SF8">
    <property type="entry name" value="CALCIUM-DEPENDENT SECRETION ACTIVATOR"/>
    <property type="match status" value="1"/>
</dbReference>
<dbReference type="GO" id="GO:0016079">
    <property type="term" value="P:synaptic vesicle exocytosis"/>
    <property type="evidence" value="ECO:0007669"/>
    <property type="project" value="InterPro"/>
</dbReference>
<dbReference type="WBParaSite" id="TREG1_49280.1">
    <property type="protein sequence ID" value="TREG1_49280.1"/>
    <property type="gene ID" value="TREG1_49280"/>
</dbReference>
<dbReference type="InterPro" id="IPR033227">
    <property type="entry name" value="CAPS"/>
</dbReference>
<dbReference type="InterPro" id="IPR000008">
    <property type="entry name" value="C2_dom"/>
</dbReference>
<dbReference type="PROSITE" id="PS50003">
    <property type="entry name" value="PH_DOMAIN"/>
    <property type="match status" value="1"/>
</dbReference>
<dbReference type="GO" id="GO:0015031">
    <property type="term" value="P:protein transport"/>
    <property type="evidence" value="ECO:0007669"/>
    <property type="project" value="UniProtKB-KW"/>
</dbReference>
<name>A0AA85JYC5_TRIRE</name>
<evidence type="ECO:0000256" key="9">
    <source>
        <dbReference type="ARBA" id="ARBA00023136"/>
    </source>
</evidence>
<dbReference type="Proteomes" id="UP000050795">
    <property type="component" value="Unassembled WGS sequence"/>
</dbReference>
<protein>
    <recommendedName>
        <fullName evidence="19">PH domain-containing protein</fullName>
    </recommendedName>
</protein>
<dbReference type="InterPro" id="IPR001849">
    <property type="entry name" value="PH_domain"/>
</dbReference>
<dbReference type="GO" id="GO:0046872">
    <property type="term" value="F:metal ion binding"/>
    <property type="evidence" value="ECO:0007669"/>
    <property type="project" value="UniProtKB-KW"/>
</dbReference>
<dbReference type="GO" id="GO:0008289">
    <property type="term" value="F:lipid binding"/>
    <property type="evidence" value="ECO:0007669"/>
    <property type="project" value="UniProtKB-KW"/>
</dbReference>
<dbReference type="InterPro" id="IPR014770">
    <property type="entry name" value="Munc13_1"/>
</dbReference>